<proteinExistence type="inferred from homology"/>
<dbReference type="AlphaFoldDB" id="A0A511XF00"/>
<dbReference type="InterPro" id="IPR001544">
    <property type="entry name" value="Aminotrans_IV"/>
</dbReference>
<protein>
    <recommendedName>
        <fullName evidence="2">Probable branched-chain-amino-acid aminotransferase</fullName>
    </recommendedName>
</protein>
<accession>A0A511XF00</accession>
<dbReference type="InterPro" id="IPR043131">
    <property type="entry name" value="BCAT-like_N"/>
</dbReference>
<dbReference type="OrthoDB" id="9805628at2"/>
<evidence type="ECO:0000256" key="1">
    <source>
        <dbReference type="ARBA" id="ARBA00009320"/>
    </source>
</evidence>
<organism evidence="3 4">
    <name type="scientific">Acetobacter nitrogenifigens DSM 23921 = NBRC 105050</name>
    <dbReference type="NCBI Taxonomy" id="1120919"/>
    <lineage>
        <taxon>Bacteria</taxon>
        <taxon>Pseudomonadati</taxon>
        <taxon>Pseudomonadota</taxon>
        <taxon>Alphaproteobacteria</taxon>
        <taxon>Acetobacterales</taxon>
        <taxon>Acetobacteraceae</taxon>
        <taxon>Acetobacter</taxon>
    </lineage>
</organism>
<dbReference type="SUPFAM" id="SSF56752">
    <property type="entry name" value="D-aminoacid aminotransferase-like PLP-dependent enzymes"/>
    <property type="match status" value="1"/>
</dbReference>
<dbReference type="Proteomes" id="UP000321635">
    <property type="component" value="Unassembled WGS sequence"/>
</dbReference>
<dbReference type="EMBL" id="BJYF01000043">
    <property type="protein sequence ID" value="GEN61529.1"/>
    <property type="molecule type" value="Genomic_DNA"/>
</dbReference>
<dbReference type="InterPro" id="IPR050571">
    <property type="entry name" value="Class-IV_PLP-Dep_Aminotrnsfr"/>
</dbReference>
<evidence type="ECO:0000256" key="2">
    <source>
        <dbReference type="ARBA" id="ARBA00014472"/>
    </source>
</evidence>
<dbReference type="GO" id="GO:0008483">
    <property type="term" value="F:transaminase activity"/>
    <property type="evidence" value="ECO:0007669"/>
    <property type="project" value="UniProtKB-KW"/>
</dbReference>
<dbReference type="STRING" id="1120919.GCA_000429165_03677"/>
<keyword evidence="3" id="KW-0808">Transferase</keyword>
<dbReference type="PANTHER" id="PTHR42743:SF2">
    <property type="entry name" value="AMINODEOXYCHORISMATE LYASE"/>
    <property type="match status" value="1"/>
</dbReference>
<keyword evidence="4" id="KW-1185">Reference proteome</keyword>
<dbReference type="RefSeq" id="WP_026399074.1">
    <property type="nucleotide sequence ID" value="NZ_AUBI01000028.1"/>
</dbReference>
<dbReference type="PANTHER" id="PTHR42743">
    <property type="entry name" value="AMINO-ACID AMINOTRANSFERASE"/>
    <property type="match status" value="1"/>
</dbReference>
<gene>
    <name evidence="3" type="ORF">ANI02nite_34130</name>
</gene>
<comment type="caution">
    <text evidence="3">The sequence shown here is derived from an EMBL/GenBank/DDBJ whole genome shotgun (WGS) entry which is preliminary data.</text>
</comment>
<dbReference type="GO" id="GO:0005829">
    <property type="term" value="C:cytosol"/>
    <property type="evidence" value="ECO:0007669"/>
    <property type="project" value="TreeGrafter"/>
</dbReference>
<dbReference type="InterPro" id="IPR043132">
    <property type="entry name" value="BCAT-like_C"/>
</dbReference>
<dbReference type="Gene3D" id="3.20.10.10">
    <property type="entry name" value="D-amino Acid Aminotransferase, subunit A, domain 2"/>
    <property type="match status" value="1"/>
</dbReference>
<dbReference type="GO" id="GO:0008153">
    <property type="term" value="P:4-aminobenzoate biosynthetic process"/>
    <property type="evidence" value="ECO:0007669"/>
    <property type="project" value="TreeGrafter"/>
</dbReference>
<dbReference type="InterPro" id="IPR036038">
    <property type="entry name" value="Aminotransferase-like"/>
</dbReference>
<dbReference type="Pfam" id="PF01063">
    <property type="entry name" value="Aminotran_4"/>
    <property type="match status" value="1"/>
</dbReference>
<keyword evidence="3" id="KW-0032">Aminotransferase</keyword>
<comment type="similarity">
    <text evidence="1">Belongs to the class-IV pyridoxal-phosphate-dependent aminotransferase family.</text>
</comment>
<dbReference type="GO" id="GO:0008696">
    <property type="term" value="F:4-amino-4-deoxychorismate lyase activity"/>
    <property type="evidence" value="ECO:0007669"/>
    <property type="project" value="TreeGrafter"/>
</dbReference>
<reference evidence="3 4" key="1">
    <citation type="submission" date="2019-07" db="EMBL/GenBank/DDBJ databases">
        <title>Whole genome shotgun sequence of Acetobacter nitrogenifigens NBRC 105050.</title>
        <authorList>
            <person name="Hosoyama A."/>
            <person name="Uohara A."/>
            <person name="Ohji S."/>
            <person name="Ichikawa N."/>
        </authorList>
    </citation>
    <scope>NUCLEOTIDE SEQUENCE [LARGE SCALE GENOMIC DNA]</scope>
    <source>
        <strain evidence="3 4">NBRC 105050</strain>
    </source>
</reference>
<sequence>MSDLLWLNGRVLAAADARIDPADRGLLLGDGLFETLRVSGGVTPHVERHLARLARGCATLMMFPPDFAALREGVKDLIGASKLRDGSMRLTVTRGPGPRGLEPPAKPSLTTLLTCSPAAPAPLSTPARLHVSRFTRDGTSPLSQVKSLNYLPGVMARLEASAAGYDDALLPGANGAVAEGSAANVIFLSHGTLTTPPLDDGALPGTSRARLLEAGLCTEASLPLSGLKDVEAGWLVSALSLRAIGAIGACQLRQDASIEETLRRFLFG</sequence>
<evidence type="ECO:0000313" key="4">
    <source>
        <dbReference type="Proteomes" id="UP000321635"/>
    </source>
</evidence>
<dbReference type="Gene3D" id="3.30.470.10">
    <property type="match status" value="1"/>
</dbReference>
<evidence type="ECO:0000313" key="3">
    <source>
        <dbReference type="EMBL" id="GEN61529.1"/>
    </source>
</evidence>
<name>A0A511XF00_9PROT</name>